<comment type="function">
    <text evidence="7">Ligates lysine onto the cytidine present at position 34 of the AUA codon-specific tRNA(Ile) that contains the anticodon CAU, in an ATP-dependent manner. Cytidine is converted to lysidine, thus changing the amino acid specificity of the tRNA from methionine to isoleucine.</text>
</comment>
<organism evidence="10 11">
    <name type="scientific">Rarobacter faecitabidus</name>
    <dbReference type="NCBI Taxonomy" id="13243"/>
    <lineage>
        <taxon>Bacteria</taxon>
        <taxon>Bacillati</taxon>
        <taxon>Actinomycetota</taxon>
        <taxon>Actinomycetes</taxon>
        <taxon>Micrococcales</taxon>
        <taxon>Rarobacteraceae</taxon>
        <taxon>Rarobacter</taxon>
    </lineage>
</organism>
<dbReference type="Pfam" id="PF01171">
    <property type="entry name" value="ATP_bind_3"/>
    <property type="match status" value="1"/>
</dbReference>
<dbReference type="RefSeq" id="WP_246045935.1">
    <property type="nucleotide sequence ID" value="NZ_BAAASV010000002.1"/>
</dbReference>
<dbReference type="HAMAP" id="MF_01161">
    <property type="entry name" value="tRNA_Ile_lys_synt"/>
    <property type="match status" value="1"/>
</dbReference>
<proteinExistence type="inferred from homology"/>
<comment type="subcellular location">
    <subcellularLocation>
        <location evidence="7">Cytoplasm</location>
    </subcellularLocation>
</comment>
<keyword evidence="5 7" id="KW-0067">ATP-binding</keyword>
<dbReference type="PANTHER" id="PTHR43033">
    <property type="entry name" value="TRNA(ILE)-LYSIDINE SYNTHASE-RELATED"/>
    <property type="match status" value="1"/>
</dbReference>
<name>A0A542ZTZ3_RARFA</name>
<reference evidence="10 11" key="1">
    <citation type="submission" date="2019-06" db="EMBL/GenBank/DDBJ databases">
        <title>Sequencing the genomes of 1000 actinobacteria strains.</title>
        <authorList>
            <person name="Klenk H.-P."/>
        </authorList>
    </citation>
    <scope>NUCLEOTIDE SEQUENCE [LARGE SCALE GENOMIC DNA]</scope>
    <source>
        <strain evidence="10 11">DSM 4813</strain>
    </source>
</reference>
<dbReference type="InterPro" id="IPR011063">
    <property type="entry name" value="TilS/TtcA_N"/>
</dbReference>
<evidence type="ECO:0000259" key="8">
    <source>
        <dbReference type="Pfam" id="PF01171"/>
    </source>
</evidence>
<evidence type="ECO:0000256" key="4">
    <source>
        <dbReference type="ARBA" id="ARBA00022741"/>
    </source>
</evidence>
<dbReference type="GO" id="GO:0005737">
    <property type="term" value="C:cytoplasm"/>
    <property type="evidence" value="ECO:0007669"/>
    <property type="project" value="UniProtKB-SubCell"/>
</dbReference>
<dbReference type="InterPro" id="IPR012094">
    <property type="entry name" value="tRNA_Ile_lys_synt"/>
</dbReference>
<feature type="domain" description="tRNA(Ile)-lysidine/2-thiocytidine synthase N-terminal" evidence="8">
    <location>
        <begin position="36"/>
        <end position="213"/>
    </location>
</feature>
<evidence type="ECO:0000256" key="3">
    <source>
        <dbReference type="ARBA" id="ARBA00022694"/>
    </source>
</evidence>
<comment type="similarity">
    <text evidence="7">Belongs to the tRNA(Ile)-lysidine synthase family.</text>
</comment>
<sequence>MDRPRAGLTVARITPLDPLRRAVERHLSQLEPHVPVIVACSGGADSLALAAATAQATDHLKRRGIAVTVDHGMQAGSADVAIRAARACEGLGLDEAIVATVHVPSEGHGGPEARARDARYAALDEARRKLGASAILLGHTLDDQAETVLLGLARGSGIRSIAGMAAVNDAWRRPLLSITRAQTEAVCAHLGIEPWHDPTNAGADGDPVRSRLRARALPSLIEVLGPGLTRSLARTGMLAARDADFIETCAGELVHNAREAAPDCACAPRGIRLSVKTLIAAHAAVRLRALRLAAIEAGSPAGSLAYGHCEEIDRLLTQWHGQGPIALPGNVGAARHCGTLELGTSTNPASLHTKE</sequence>
<dbReference type="EMBL" id="VFOS01000001">
    <property type="protein sequence ID" value="TQL63670.1"/>
    <property type="molecule type" value="Genomic_DNA"/>
</dbReference>
<keyword evidence="11" id="KW-1185">Reference proteome</keyword>
<evidence type="ECO:0000259" key="9">
    <source>
        <dbReference type="Pfam" id="PF09179"/>
    </source>
</evidence>
<dbReference type="SUPFAM" id="SSF82829">
    <property type="entry name" value="MesJ substrate recognition domain-like"/>
    <property type="match status" value="1"/>
</dbReference>
<comment type="caution">
    <text evidence="10">The sequence shown here is derived from an EMBL/GenBank/DDBJ whole genome shotgun (WGS) entry which is preliminary data.</text>
</comment>
<comment type="catalytic activity">
    <reaction evidence="6 7">
        <text>cytidine(34) in tRNA(Ile2) + L-lysine + ATP = lysidine(34) in tRNA(Ile2) + AMP + diphosphate + H(+)</text>
        <dbReference type="Rhea" id="RHEA:43744"/>
        <dbReference type="Rhea" id="RHEA-COMP:10625"/>
        <dbReference type="Rhea" id="RHEA-COMP:10670"/>
        <dbReference type="ChEBI" id="CHEBI:15378"/>
        <dbReference type="ChEBI" id="CHEBI:30616"/>
        <dbReference type="ChEBI" id="CHEBI:32551"/>
        <dbReference type="ChEBI" id="CHEBI:33019"/>
        <dbReference type="ChEBI" id="CHEBI:82748"/>
        <dbReference type="ChEBI" id="CHEBI:83665"/>
        <dbReference type="ChEBI" id="CHEBI:456215"/>
        <dbReference type="EC" id="6.3.4.19"/>
    </reaction>
</comment>
<dbReference type="AlphaFoldDB" id="A0A542ZTZ3"/>
<evidence type="ECO:0000256" key="5">
    <source>
        <dbReference type="ARBA" id="ARBA00022840"/>
    </source>
</evidence>
<dbReference type="Gene3D" id="3.40.50.620">
    <property type="entry name" value="HUPs"/>
    <property type="match status" value="1"/>
</dbReference>
<evidence type="ECO:0000256" key="6">
    <source>
        <dbReference type="ARBA" id="ARBA00048539"/>
    </source>
</evidence>
<dbReference type="Pfam" id="PF09179">
    <property type="entry name" value="TilS"/>
    <property type="match status" value="1"/>
</dbReference>
<evidence type="ECO:0000313" key="11">
    <source>
        <dbReference type="Proteomes" id="UP000315389"/>
    </source>
</evidence>
<dbReference type="InterPro" id="IPR014729">
    <property type="entry name" value="Rossmann-like_a/b/a_fold"/>
</dbReference>
<dbReference type="EC" id="6.3.4.19" evidence="7"/>
<dbReference type="InterPro" id="IPR012795">
    <property type="entry name" value="tRNA_Ile_lys_synt_N"/>
</dbReference>
<protein>
    <recommendedName>
        <fullName evidence="7">tRNA(Ile)-lysidine synthase</fullName>
        <ecNumber evidence="7">6.3.4.19</ecNumber>
    </recommendedName>
    <alternativeName>
        <fullName evidence="7">tRNA(Ile)-2-lysyl-cytidine synthase</fullName>
    </alternativeName>
    <alternativeName>
        <fullName evidence="7">tRNA(Ile)-lysidine synthetase</fullName>
    </alternativeName>
</protein>
<dbReference type="Gene3D" id="1.20.59.20">
    <property type="match status" value="1"/>
</dbReference>
<dbReference type="NCBIfam" id="TIGR02432">
    <property type="entry name" value="lysidine_TilS_N"/>
    <property type="match status" value="1"/>
</dbReference>
<keyword evidence="1 7" id="KW-0963">Cytoplasm</keyword>
<feature type="domain" description="tRNA(Ile)-lysidine synthase substrate-binding" evidence="9">
    <location>
        <begin position="273"/>
        <end position="338"/>
    </location>
</feature>
<dbReference type="GO" id="GO:0005524">
    <property type="term" value="F:ATP binding"/>
    <property type="evidence" value="ECO:0007669"/>
    <property type="project" value="UniProtKB-UniRule"/>
</dbReference>
<feature type="binding site" evidence="7">
    <location>
        <begin position="41"/>
        <end position="46"/>
    </location>
    <ligand>
        <name>ATP</name>
        <dbReference type="ChEBI" id="CHEBI:30616"/>
    </ligand>
</feature>
<dbReference type="PANTHER" id="PTHR43033:SF1">
    <property type="entry name" value="TRNA(ILE)-LYSIDINE SYNTHASE-RELATED"/>
    <property type="match status" value="1"/>
</dbReference>
<evidence type="ECO:0000256" key="1">
    <source>
        <dbReference type="ARBA" id="ARBA00022490"/>
    </source>
</evidence>
<keyword evidence="3 7" id="KW-0819">tRNA processing</keyword>
<evidence type="ECO:0000313" key="10">
    <source>
        <dbReference type="EMBL" id="TQL63670.1"/>
    </source>
</evidence>
<keyword evidence="2 7" id="KW-0436">Ligase</keyword>
<dbReference type="SUPFAM" id="SSF52402">
    <property type="entry name" value="Adenine nucleotide alpha hydrolases-like"/>
    <property type="match status" value="1"/>
</dbReference>
<dbReference type="InterPro" id="IPR015262">
    <property type="entry name" value="tRNA_Ile_lys_synt_subst-bd"/>
</dbReference>
<dbReference type="GO" id="GO:0006400">
    <property type="term" value="P:tRNA modification"/>
    <property type="evidence" value="ECO:0007669"/>
    <property type="project" value="UniProtKB-UniRule"/>
</dbReference>
<dbReference type="CDD" id="cd01992">
    <property type="entry name" value="TilS_N"/>
    <property type="match status" value="1"/>
</dbReference>
<dbReference type="Proteomes" id="UP000315389">
    <property type="component" value="Unassembled WGS sequence"/>
</dbReference>
<keyword evidence="4 7" id="KW-0547">Nucleotide-binding</keyword>
<gene>
    <name evidence="7" type="primary">tilS</name>
    <name evidence="10" type="ORF">FB461_0138</name>
</gene>
<comment type="domain">
    <text evidence="7">The N-terminal region contains the highly conserved SGGXDS motif, predicted to be a P-loop motif involved in ATP binding.</text>
</comment>
<evidence type="ECO:0000256" key="7">
    <source>
        <dbReference type="HAMAP-Rule" id="MF_01161"/>
    </source>
</evidence>
<evidence type="ECO:0000256" key="2">
    <source>
        <dbReference type="ARBA" id="ARBA00022598"/>
    </source>
</evidence>
<dbReference type="GO" id="GO:0032267">
    <property type="term" value="F:tRNA(Ile)-lysidine synthase activity"/>
    <property type="evidence" value="ECO:0007669"/>
    <property type="project" value="UniProtKB-EC"/>
</dbReference>
<accession>A0A542ZTZ3</accession>